<dbReference type="HOGENOM" id="CLU_3164220_0_0_9"/>
<organism evidence="1 2">
    <name type="scientific">Bacillus cereus (strain ATCC 10987 / NRS 248)</name>
    <dbReference type="NCBI Taxonomy" id="222523"/>
    <lineage>
        <taxon>Bacteria</taxon>
        <taxon>Bacillati</taxon>
        <taxon>Bacillota</taxon>
        <taxon>Bacilli</taxon>
        <taxon>Bacillales</taxon>
        <taxon>Bacillaceae</taxon>
        <taxon>Bacillus</taxon>
        <taxon>Bacillus cereus group</taxon>
    </lineage>
</organism>
<protein>
    <submittedName>
        <fullName evidence="1">Uncharacterized protein</fullName>
    </submittedName>
</protein>
<dbReference type="EMBL" id="AE017194">
    <property type="protein sequence ID" value="AAS41963.1"/>
    <property type="molecule type" value="Genomic_DNA"/>
</dbReference>
<proteinExistence type="predicted"/>
<accession>Q735U9</accession>
<name>Q735U9_BACC1</name>
<gene>
    <name evidence="1" type="ordered locus">BCE_3052</name>
</gene>
<evidence type="ECO:0000313" key="2">
    <source>
        <dbReference type="Proteomes" id="UP000002527"/>
    </source>
</evidence>
<evidence type="ECO:0000313" key="1">
    <source>
        <dbReference type="EMBL" id="AAS41963.1"/>
    </source>
</evidence>
<sequence length="47" mass="5744">MYHSFQNINGYFYILTNYSENLYGFSIQRNKYSIIKLYSCTFWNANI</sequence>
<dbReference type="KEGG" id="bca:BCE_3052"/>
<dbReference type="AlphaFoldDB" id="Q735U9"/>
<dbReference type="Proteomes" id="UP000002527">
    <property type="component" value="Chromosome"/>
</dbReference>
<reference evidence="1 2" key="1">
    <citation type="journal article" date="2004" name="Nucleic Acids Res.">
        <title>The genome sequence of Bacillus cereus ATCC 10987 reveals metabolic adaptations and a large plasmid related to Bacillus anthracis pXO1.</title>
        <authorList>
            <person name="Rasko D.A."/>
            <person name="Ravel J."/>
            <person name="Okstad O.A."/>
            <person name="Helgason E."/>
            <person name="Cer R.Z."/>
            <person name="Jiang L."/>
            <person name="Shores K.A."/>
            <person name="Fouts D.E."/>
            <person name="Tourasse N.J."/>
            <person name="Angiuoli S.V."/>
            <person name="Kolonay J."/>
            <person name="Nelson W.C."/>
            <person name="Kolsto A.-B."/>
            <person name="Fraser C.M."/>
            <person name="Read T.D."/>
        </authorList>
    </citation>
    <scope>NUCLEOTIDE SEQUENCE [LARGE SCALE GENOMIC DNA]</scope>
    <source>
        <strain evidence="2">ATCC 10987 / NRS 248</strain>
    </source>
</reference>